<accession>A0A438IWS5</accession>
<evidence type="ECO:0000259" key="4">
    <source>
        <dbReference type="Pfam" id="PF25597"/>
    </source>
</evidence>
<dbReference type="AlphaFoldDB" id="A0A438IWS5"/>
<name>A0A438IWS5_VITVI</name>
<feature type="domain" description="Retroviral polymerase SH3-like" evidence="4">
    <location>
        <begin position="478"/>
        <end position="541"/>
    </location>
</feature>
<dbReference type="Proteomes" id="UP000288805">
    <property type="component" value="Unassembled WGS sequence"/>
</dbReference>
<dbReference type="InterPro" id="IPR057670">
    <property type="entry name" value="SH3_retrovirus"/>
</dbReference>
<dbReference type="Pfam" id="PF14223">
    <property type="entry name" value="Retrotran_gag_2"/>
    <property type="match status" value="1"/>
</dbReference>
<evidence type="ECO:0000313" key="6">
    <source>
        <dbReference type="Proteomes" id="UP000288805"/>
    </source>
</evidence>
<evidence type="ECO:0000259" key="3">
    <source>
        <dbReference type="Pfam" id="PF13976"/>
    </source>
</evidence>
<feature type="coiled-coil region" evidence="1">
    <location>
        <begin position="99"/>
        <end position="126"/>
    </location>
</feature>
<dbReference type="Pfam" id="PF25597">
    <property type="entry name" value="SH3_retrovirus"/>
    <property type="match status" value="1"/>
</dbReference>
<feature type="domain" description="GAG-pre-integrase" evidence="3">
    <location>
        <begin position="299"/>
        <end position="364"/>
    </location>
</feature>
<sequence>MASETFVQPTIPRFDGHYDHWNMLMENFLRSKEYWHVVSEGITEPTDSATMTQAQRTELDGQRLKDLKAKNYLFQAIDRSILEAILCKDTSKHIWDSMKKKYQGSARAKRQQLQALRTEFEKLRMRSRESVTEYFSQTMAIVNKMQIHGDKTEDVTIVEKILRSMTPKFNFVVCSIEESHDIDELSIDELQSSLLVHERKFNQQEKEEQALKALIENHLATRGDRGQGRSRGRGRGNYDRGNQHNTNAKTTDFKEEDKVATTQLHINQGQQTSPMWSATDVIDEKLGLIAQVNMTTNRMFPLYLDNTTQNCFSAKLMDEGWLWHFRYGHLNFGDLKTLQKKNMVTGLPQIQTPQICEECVIGKQHRYQFPKGKSWRANKEKSEAFSTFKSFKMLVEKEASKPIKIFRSDHGGEYTSQEFVNFLREPWVISQEVFWPEVVIWSIHILNRSPTLVVQNVTPKEAWNGRKPSVNHFRIFGCIAYAHIPDQKRKKLDDKGEKCIFLGVSEMSKAYKLYNPITKKIVISRDIIFYEGSFWKWDDNTTKQKIQADFDGENEEERQQPLQQQISTAEIPPNEAPTTVETSPTTPEFDEQVEAAVGSSSHRVRKRPAWMSDYEVIGIDQSEDPLTHFALFSYCDPTTFESAVKESKWRKAMDVEIVAIKRNDTWELSELPKGHKTIGVKWVYKTKLKENGEVDKYMARLVLKDTSKSLEWTIKKFLLQLQGMIQSDW</sequence>
<evidence type="ECO:0000256" key="2">
    <source>
        <dbReference type="SAM" id="MobiDB-lite"/>
    </source>
</evidence>
<reference evidence="5 6" key="1">
    <citation type="journal article" date="2018" name="PLoS Genet.">
        <title>Population sequencing reveals clonal diversity and ancestral inbreeding in the grapevine cultivar Chardonnay.</title>
        <authorList>
            <person name="Roach M.J."/>
            <person name="Johnson D.L."/>
            <person name="Bohlmann J."/>
            <person name="van Vuuren H.J."/>
            <person name="Jones S.J."/>
            <person name="Pretorius I.S."/>
            <person name="Schmidt S.A."/>
            <person name="Borneman A.R."/>
        </authorList>
    </citation>
    <scope>NUCLEOTIDE SEQUENCE [LARGE SCALE GENOMIC DNA]</scope>
    <source>
        <strain evidence="6">cv. Chardonnay</strain>
        <tissue evidence="5">Leaf</tissue>
    </source>
</reference>
<feature type="region of interest" description="Disordered" evidence="2">
    <location>
        <begin position="216"/>
        <end position="251"/>
    </location>
</feature>
<protein>
    <submittedName>
        <fullName evidence="5">Retrovirus-related Pol polyprotein from transposon TNT 1-94</fullName>
    </submittedName>
</protein>
<evidence type="ECO:0000313" key="5">
    <source>
        <dbReference type="EMBL" id="RVX01191.1"/>
    </source>
</evidence>
<gene>
    <name evidence="5" type="primary">POLX_37</name>
    <name evidence="5" type="ORF">CK203_036113</name>
</gene>
<dbReference type="Pfam" id="PF13976">
    <property type="entry name" value="gag_pre-integrs"/>
    <property type="match status" value="1"/>
</dbReference>
<dbReference type="SUPFAM" id="SSF53098">
    <property type="entry name" value="Ribonuclease H-like"/>
    <property type="match status" value="1"/>
</dbReference>
<keyword evidence="1" id="KW-0175">Coiled coil</keyword>
<dbReference type="PANTHER" id="PTHR35317:SF27">
    <property type="entry name" value="RETROVIRUS-RELATED POL POLYPROTEIN FROM TRANSPOSON TNT 1-94"/>
    <property type="match status" value="1"/>
</dbReference>
<organism evidence="5 6">
    <name type="scientific">Vitis vinifera</name>
    <name type="common">Grape</name>
    <dbReference type="NCBI Taxonomy" id="29760"/>
    <lineage>
        <taxon>Eukaryota</taxon>
        <taxon>Viridiplantae</taxon>
        <taxon>Streptophyta</taxon>
        <taxon>Embryophyta</taxon>
        <taxon>Tracheophyta</taxon>
        <taxon>Spermatophyta</taxon>
        <taxon>Magnoliopsida</taxon>
        <taxon>eudicotyledons</taxon>
        <taxon>Gunneridae</taxon>
        <taxon>Pentapetalae</taxon>
        <taxon>rosids</taxon>
        <taxon>Vitales</taxon>
        <taxon>Vitaceae</taxon>
        <taxon>Viteae</taxon>
        <taxon>Vitis</taxon>
    </lineage>
</organism>
<dbReference type="InterPro" id="IPR025724">
    <property type="entry name" value="GAG-pre-integrase_dom"/>
</dbReference>
<dbReference type="EMBL" id="QGNW01000077">
    <property type="protein sequence ID" value="RVX01191.1"/>
    <property type="molecule type" value="Genomic_DNA"/>
</dbReference>
<dbReference type="PANTHER" id="PTHR35317">
    <property type="entry name" value="OS04G0629600 PROTEIN"/>
    <property type="match status" value="1"/>
</dbReference>
<proteinExistence type="predicted"/>
<dbReference type="InterPro" id="IPR012337">
    <property type="entry name" value="RNaseH-like_sf"/>
</dbReference>
<comment type="caution">
    <text evidence="5">The sequence shown here is derived from an EMBL/GenBank/DDBJ whole genome shotgun (WGS) entry which is preliminary data.</text>
</comment>
<evidence type="ECO:0000256" key="1">
    <source>
        <dbReference type="SAM" id="Coils"/>
    </source>
</evidence>